<dbReference type="EMBL" id="CP038152">
    <property type="protein sequence ID" value="QBR04282.1"/>
    <property type="molecule type" value="Genomic_DNA"/>
</dbReference>
<dbReference type="AlphaFoldDB" id="A0A4P7DC33"/>
<keyword evidence="1" id="KW-0614">Plasmid</keyword>
<accession>A0A4P7DC33</accession>
<organism evidence="1 2">
    <name type="scientific">Paraburkholderia pallida</name>
    <dbReference type="NCBI Taxonomy" id="2547399"/>
    <lineage>
        <taxon>Bacteria</taxon>
        <taxon>Pseudomonadati</taxon>
        <taxon>Pseudomonadota</taxon>
        <taxon>Betaproteobacteria</taxon>
        <taxon>Burkholderiales</taxon>
        <taxon>Burkholderiaceae</taxon>
        <taxon>Paraburkholderia</taxon>
    </lineage>
</organism>
<keyword evidence="2" id="KW-1185">Reference proteome</keyword>
<evidence type="ECO:0000313" key="1">
    <source>
        <dbReference type="EMBL" id="QBR04282.1"/>
    </source>
</evidence>
<sequence length="215" mass="24107">MADTFHITKPVALGRPRGAHRFEAFSPKLARRVMFYRRALLEQWLLLEANPKVITFCERPGYVLINDDRHLADFWAHYVDRDEFVVLSELLGGSNGDASHAGRRTELDAGTADVRFVASAELAAARAWTDNWQRILPYLVANRGLVPATLPRAILQFVDEPRRLLDIEREFLTSEPVIVRAALFGLLHTGRVNASALQTQPSSLLTSFTALDPTS</sequence>
<proteinExistence type="predicted"/>
<name>A0A4P7DC33_9BURK</name>
<dbReference type="KEGG" id="ppai:E1956_45000"/>
<protein>
    <submittedName>
        <fullName evidence="1">Uncharacterized protein</fullName>
    </submittedName>
</protein>
<evidence type="ECO:0000313" key="2">
    <source>
        <dbReference type="Proteomes" id="UP000295727"/>
    </source>
</evidence>
<dbReference type="GeneID" id="39649932"/>
<dbReference type="OrthoDB" id="8771052at2"/>
<gene>
    <name evidence="1" type="ORF">E1956_45000</name>
</gene>
<reference evidence="1 2" key="1">
    <citation type="submission" date="2019-03" db="EMBL/GenBank/DDBJ databases">
        <title>Paraburkholderia sp. 7MH5, isolated from subtropical forest soil.</title>
        <authorList>
            <person name="Gao Z.-H."/>
            <person name="Qiu L.-H."/>
        </authorList>
    </citation>
    <scope>NUCLEOTIDE SEQUENCE [LARGE SCALE GENOMIC DNA]</scope>
    <source>
        <strain evidence="1 2">7MH5</strain>
        <plasmid evidence="1 2">unnamed1</plasmid>
    </source>
</reference>
<geneLocation type="plasmid" evidence="1 2">
    <name>unnamed1</name>
</geneLocation>
<dbReference type="Proteomes" id="UP000295727">
    <property type="component" value="Plasmid unnamed1"/>
</dbReference>
<dbReference type="RefSeq" id="WP_134760518.1">
    <property type="nucleotide sequence ID" value="NZ_CP038152.1"/>
</dbReference>